<dbReference type="AlphaFoldDB" id="A0A7Y9E301"/>
<sequence>MPDSEDQPRDRPRDEPRDQPRDQPERATELDARTGRGAAAARIQHQASWVDQQIRVAMAKGEFDDLPGAGKPIKDLGSQHDPDWWLKKLVEREQITGVLPPSVQLRKEDAELDGRLDTLNTEAAVRREVEEFNGRVIAARYRLPEGPPLVTMPRDVEHEVAAWRDRRTALLERRRAEAARRADAAAREAREAPARRRRWWRR</sequence>
<keyword evidence="4" id="KW-1185">Reference proteome</keyword>
<evidence type="ECO:0000313" key="3">
    <source>
        <dbReference type="EMBL" id="NYD40286.1"/>
    </source>
</evidence>
<protein>
    <recommendedName>
        <fullName evidence="2">DnaJ homologue subfamily C member 28 conserved domain-containing protein</fullName>
    </recommendedName>
</protein>
<organism evidence="3 4">
    <name type="scientific">Nocardioides panaciterrulae</name>
    <dbReference type="NCBI Taxonomy" id="661492"/>
    <lineage>
        <taxon>Bacteria</taxon>
        <taxon>Bacillati</taxon>
        <taxon>Actinomycetota</taxon>
        <taxon>Actinomycetes</taxon>
        <taxon>Propionibacteriales</taxon>
        <taxon>Nocardioidaceae</taxon>
        <taxon>Nocardioides</taxon>
    </lineage>
</organism>
<feature type="region of interest" description="Disordered" evidence="1">
    <location>
        <begin position="1"/>
        <end position="47"/>
    </location>
</feature>
<dbReference type="EMBL" id="JACCBG010000001">
    <property type="protein sequence ID" value="NYD40286.1"/>
    <property type="molecule type" value="Genomic_DNA"/>
</dbReference>
<evidence type="ECO:0000313" key="4">
    <source>
        <dbReference type="Proteomes" id="UP000535511"/>
    </source>
</evidence>
<dbReference type="InterPro" id="IPR018961">
    <property type="entry name" value="DnaJ_homolog_subfam-C_membr-28"/>
</dbReference>
<dbReference type="RefSeq" id="WP_343051902.1">
    <property type="nucleotide sequence ID" value="NZ_JACCBG010000001.1"/>
</dbReference>
<dbReference type="Proteomes" id="UP000535511">
    <property type="component" value="Unassembled WGS sequence"/>
</dbReference>
<proteinExistence type="predicted"/>
<gene>
    <name evidence="3" type="ORF">BJZ21_000369</name>
</gene>
<accession>A0A7Y9E301</accession>
<dbReference type="Pfam" id="PF09350">
    <property type="entry name" value="DJC28_CD"/>
    <property type="match status" value="1"/>
</dbReference>
<feature type="compositionally biased region" description="Basic and acidic residues" evidence="1">
    <location>
        <begin position="1"/>
        <end position="34"/>
    </location>
</feature>
<comment type="caution">
    <text evidence="3">The sequence shown here is derived from an EMBL/GenBank/DDBJ whole genome shotgun (WGS) entry which is preliminary data.</text>
</comment>
<evidence type="ECO:0000259" key="2">
    <source>
        <dbReference type="Pfam" id="PF09350"/>
    </source>
</evidence>
<evidence type="ECO:0000256" key="1">
    <source>
        <dbReference type="SAM" id="MobiDB-lite"/>
    </source>
</evidence>
<feature type="domain" description="DnaJ homologue subfamily C member 28 conserved" evidence="2">
    <location>
        <begin position="49"/>
        <end position="116"/>
    </location>
</feature>
<reference evidence="3 4" key="1">
    <citation type="submission" date="2020-07" db="EMBL/GenBank/DDBJ databases">
        <title>Sequencing the genomes of 1000 actinobacteria strains.</title>
        <authorList>
            <person name="Klenk H.-P."/>
        </authorList>
    </citation>
    <scope>NUCLEOTIDE SEQUENCE [LARGE SCALE GENOMIC DNA]</scope>
    <source>
        <strain evidence="3 4">DSM 21350</strain>
    </source>
</reference>
<name>A0A7Y9E301_9ACTN</name>